<evidence type="ECO:0000256" key="1">
    <source>
        <dbReference type="SAM" id="MobiDB-lite"/>
    </source>
</evidence>
<feature type="region of interest" description="Disordered" evidence="1">
    <location>
        <begin position="438"/>
        <end position="505"/>
    </location>
</feature>
<feature type="region of interest" description="Disordered" evidence="1">
    <location>
        <begin position="691"/>
        <end position="716"/>
    </location>
</feature>
<dbReference type="Gene3D" id="2.30.30.140">
    <property type="match status" value="1"/>
</dbReference>
<comment type="caution">
    <text evidence="3">The sequence shown here is derived from an EMBL/GenBank/DDBJ whole genome shotgun (WGS) entry which is preliminary data.</text>
</comment>
<dbReference type="Pfam" id="PF00855">
    <property type="entry name" value="PWWP"/>
    <property type="match status" value="1"/>
</dbReference>
<keyword evidence="4" id="KW-1185">Reference proteome</keyword>
<feature type="compositionally biased region" description="Polar residues" evidence="1">
    <location>
        <begin position="439"/>
        <end position="455"/>
    </location>
</feature>
<feature type="region of interest" description="Disordered" evidence="1">
    <location>
        <begin position="325"/>
        <end position="359"/>
    </location>
</feature>
<dbReference type="Proteomes" id="UP001359559">
    <property type="component" value="Unassembled WGS sequence"/>
</dbReference>
<feature type="compositionally biased region" description="Acidic residues" evidence="1">
    <location>
        <begin position="156"/>
        <end position="169"/>
    </location>
</feature>
<feature type="compositionally biased region" description="Basic residues" evidence="1">
    <location>
        <begin position="487"/>
        <end position="504"/>
    </location>
</feature>
<dbReference type="InterPro" id="IPR044679">
    <property type="entry name" value="PWWP2-like"/>
</dbReference>
<dbReference type="InterPro" id="IPR000313">
    <property type="entry name" value="PWWP_dom"/>
</dbReference>
<feature type="compositionally biased region" description="Low complexity" evidence="1">
    <location>
        <begin position="699"/>
        <end position="709"/>
    </location>
</feature>
<feature type="compositionally biased region" description="Polar residues" evidence="1">
    <location>
        <begin position="189"/>
        <end position="199"/>
    </location>
</feature>
<gene>
    <name evidence="3" type="ORF">RJT34_17194</name>
</gene>
<dbReference type="EMBL" id="JAYKXN010000004">
    <property type="protein sequence ID" value="KAK7294306.1"/>
    <property type="molecule type" value="Genomic_DNA"/>
</dbReference>
<dbReference type="CDD" id="cd05162">
    <property type="entry name" value="PWWP"/>
    <property type="match status" value="1"/>
</dbReference>
<feature type="region of interest" description="Disordered" evidence="1">
    <location>
        <begin position="130"/>
        <end position="218"/>
    </location>
</feature>
<dbReference type="SUPFAM" id="SSF63748">
    <property type="entry name" value="Tudor/PWWP/MBT"/>
    <property type="match status" value="1"/>
</dbReference>
<dbReference type="PROSITE" id="PS50812">
    <property type="entry name" value="PWWP"/>
    <property type="match status" value="1"/>
</dbReference>
<organism evidence="3 4">
    <name type="scientific">Clitoria ternatea</name>
    <name type="common">Butterfly pea</name>
    <dbReference type="NCBI Taxonomy" id="43366"/>
    <lineage>
        <taxon>Eukaryota</taxon>
        <taxon>Viridiplantae</taxon>
        <taxon>Streptophyta</taxon>
        <taxon>Embryophyta</taxon>
        <taxon>Tracheophyta</taxon>
        <taxon>Spermatophyta</taxon>
        <taxon>Magnoliopsida</taxon>
        <taxon>eudicotyledons</taxon>
        <taxon>Gunneridae</taxon>
        <taxon>Pentapetalae</taxon>
        <taxon>rosids</taxon>
        <taxon>fabids</taxon>
        <taxon>Fabales</taxon>
        <taxon>Fabaceae</taxon>
        <taxon>Papilionoideae</taxon>
        <taxon>50 kb inversion clade</taxon>
        <taxon>NPAAA clade</taxon>
        <taxon>indigoferoid/millettioid clade</taxon>
        <taxon>Phaseoleae</taxon>
        <taxon>Clitoria</taxon>
    </lineage>
</organism>
<proteinExistence type="predicted"/>
<evidence type="ECO:0000259" key="2">
    <source>
        <dbReference type="PROSITE" id="PS50812"/>
    </source>
</evidence>
<accession>A0AAN9PDJ8</accession>
<feature type="domain" description="PWWP" evidence="2">
    <location>
        <begin position="16"/>
        <end position="71"/>
    </location>
</feature>
<name>A0AAN9PDJ8_CLITE</name>
<dbReference type="PANTHER" id="PTHR33697">
    <property type="entry name" value="T17B22.17 PROTEIN-RELATED"/>
    <property type="match status" value="1"/>
</dbReference>
<evidence type="ECO:0000313" key="4">
    <source>
        <dbReference type="Proteomes" id="UP001359559"/>
    </source>
</evidence>
<feature type="compositionally biased region" description="Polar residues" evidence="1">
    <location>
        <begin position="333"/>
        <end position="356"/>
    </location>
</feature>
<protein>
    <recommendedName>
        <fullName evidence="2">PWWP domain-containing protein</fullName>
    </recommendedName>
</protein>
<dbReference type="AlphaFoldDB" id="A0AAN9PDJ8"/>
<dbReference type="PANTHER" id="PTHR33697:SF1">
    <property type="entry name" value="TUDOR_PWWP_MBT SUPERFAMILY PROTEIN"/>
    <property type="match status" value="1"/>
</dbReference>
<evidence type="ECO:0000313" key="3">
    <source>
        <dbReference type="EMBL" id="KAK7294306.1"/>
    </source>
</evidence>
<reference evidence="3 4" key="1">
    <citation type="submission" date="2024-01" db="EMBL/GenBank/DDBJ databases">
        <title>The genomes of 5 underutilized Papilionoideae crops provide insights into root nodulation and disease resistance.</title>
        <authorList>
            <person name="Yuan L."/>
        </authorList>
    </citation>
    <scope>NUCLEOTIDE SEQUENCE [LARGE SCALE GENOMIC DNA]</scope>
    <source>
        <strain evidence="3">LY-2023</strain>
        <tissue evidence="3">Leaf</tissue>
    </source>
</reference>
<sequence length="782" mass="84761">MGSSGESNMNGIDASVGGLVWVRRRNGSWWPGRIMGLHELSESCLVSPRSGTPVKLLGREDASVDWYNLEKSKRVKAFRCGEYDECIEKAKASAASSNKKAVKYARREDAILHALELESAHLDKEPLNLCSRLDEPGSEHGGSAGGFPVMSNSGDANEDVSDDLSDSEDNSNSAPELSQSGISFEEPNHNGSLKMQSVQGRRRRTPNDSEDDGTEGVKRMRGLEDLGIGVVSKRKVQVTGTAEMVQQVNASLNNSTTRNCLGNGASVNGGKCYSPTLKRKRSQVANVHEFLKRKNRRRPLTKVLESTAMVSVPVICDQLPSPSSSPLCGITDGRTSGLDSNGSKKNSPNETPNSDSAEAACENGTSLIVHEHGSDASQINHGVKENETSGIPGLVGNDSSDKLFDVPSFVGVPEEEKHAPGFSPVLVSCSSEKPEVNALGQQSCNGSQSEGQTLRNEVKNEPGCTSSAADHNINGHRTEKSSSKWQSKGKRNSRHTSKNRKQVSRKYVDMDPQCGAYLPGIGTSGFCQGANQKVDWNDMGAPNTLHSCSPEVKCKSVTEGQLDGFRGLKKYIKGTTAEAKLWPDGSLTPQRSLPYRHSRFTVNSRYQTTDLPGRNYCSDDSLYDIKLEVKSSYRPQHVPLVSLASKLDGKSFIGHPLTVEVLDEGHCDKLLRGIGCDLGADDTYHVAKPTSVTERIRSKNSSRFSSSKSSRMKKSGLLNKKIRKLSSLTGHRQSEEDRKPVVDKLKGPVIACIPLKVVFSRINEAVSGQARSTHRALPTSNP</sequence>